<dbReference type="PROSITE" id="PS51118">
    <property type="entry name" value="HTH_HXLR"/>
    <property type="match status" value="1"/>
</dbReference>
<dbReference type="Pfam" id="PF01638">
    <property type="entry name" value="HxlR"/>
    <property type="match status" value="1"/>
</dbReference>
<dbReference type="RefSeq" id="WP_136409734.1">
    <property type="nucleotide sequence ID" value="NZ_CP039393.1"/>
</dbReference>
<dbReference type="GO" id="GO:0003677">
    <property type="term" value="F:DNA binding"/>
    <property type="evidence" value="ECO:0007669"/>
    <property type="project" value="UniProtKB-KW"/>
</dbReference>
<dbReference type="KEGG" id="mgod:E7746_02575"/>
<dbReference type="InterPro" id="IPR002577">
    <property type="entry name" value="HTH_HxlR"/>
</dbReference>
<dbReference type="Gene3D" id="1.10.10.10">
    <property type="entry name" value="Winged helix-like DNA-binding domain superfamily/Winged helix DNA-binding domain"/>
    <property type="match status" value="1"/>
</dbReference>
<dbReference type="Proteomes" id="UP000297031">
    <property type="component" value="Chromosome"/>
</dbReference>
<proteinExistence type="predicted"/>
<evidence type="ECO:0000313" key="6">
    <source>
        <dbReference type="Proteomes" id="UP000297031"/>
    </source>
</evidence>
<dbReference type="EMBL" id="CP039393">
    <property type="protein sequence ID" value="QCD34841.1"/>
    <property type="molecule type" value="Genomic_DNA"/>
</dbReference>
<dbReference type="InterPro" id="IPR036388">
    <property type="entry name" value="WH-like_DNA-bd_sf"/>
</dbReference>
<sequence length="126" mass="14203">MNSLPLQENLKKYASIDECPVRNVISRFSGKWAMLILCILSENEDTRFNAIGKALPDISPKVLTETLKNLEADGLINRKVYAEIPPRVEYSLTPVGRSLMPIIGDMINWALSNFSTITARKKKPLR</sequence>
<evidence type="ECO:0000259" key="4">
    <source>
        <dbReference type="PROSITE" id="PS51118"/>
    </source>
</evidence>
<evidence type="ECO:0000256" key="1">
    <source>
        <dbReference type="ARBA" id="ARBA00023015"/>
    </source>
</evidence>
<keyword evidence="2" id="KW-0238">DNA-binding</keyword>
<keyword evidence="6" id="KW-1185">Reference proteome</keyword>
<evidence type="ECO:0000256" key="2">
    <source>
        <dbReference type="ARBA" id="ARBA00023125"/>
    </source>
</evidence>
<reference evidence="5 6" key="1">
    <citation type="submission" date="2019-02" db="EMBL/GenBank/DDBJ databases">
        <title>Isolation and identification of novel species under the genus Muribaculum.</title>
        <authorList>
            <person name="Miyake S."/>
            <person name="Ding Y."/>
            <person name="Low A."/>
            <person name="Soh M."/>
            <person name="Seedorf H."/>
        </authorList>
    </citation>
    <scope>NUCLEOTIDE SEQUENCE [LARGE SCALE GENOMIC DNA]</scope>
    <source>
        <strain evidence="5 6">TLL-A4</strain>
    </source>
</reference>
<dbReference type="OrthoDB" id="8231503at2"/>
<dbReference type="InterPro" id="IPR036390">
    <property type="entry name" value="WH_DNA-bd_sf"/>
</dbReference>
<protein>
    <submittedName>
        <fullName evidence="5">Transcriptional regulator</fullName>
    </submittedName>
</protein>
<keyword evidence="3" id="KW-0804">Transcription</keyword>
<keyword evidence="1" id="KW-0805">Transcription regulation</keyword>
<evidence type="ECO:0000313" key="5">
    <source>
        <dbReference type="EMBL" id="QCD34841.1"/>
    </source>
</evidence>
<dbReference type="PANTHER" id="PTHR33204">
    <property type="entry name" value="TRANSCRIPTIONAL REGULATOR, MARR FAMILY"/>
    <property type="match status" value="1"/>
</dbReference>
<gene>
    <name evidence="5" type="ORF">E7746_02575</name>
</gene>
<organism evidence="5 6">
    <name type="scientific">Muribaculum gordoncarteri</name>
    <dbReference type="NCBI Taxonomy" id="2530390"/>
    <lineage>
        <taxon>Bacteria</taxon>
        <taxon>Pseudomonadati</taxon>
        <taxon>Bacteroidota</taxon>
        <taxon>Bacteroidia</taxon>
        <taxon>Bacteroidales</taxon>
        <taxon>Muribaculaceae</taxon>
        <taxon>Muribaculum</taxon>
    </lineage>
</organism>
<dbReference type="PANTHER" id="PTHR33204:SF39">
    <property type="entry name" value="TRANSCRIPTIONAL REGULATORY PROTEIN"/>
    <property type="match status" value="1"/>
</dbReference>
<dbReference type="AlphaFoldDB" id="A0A4P7VM10"/>
<name>A0A4P7VM10_9BACT</name>
<evidence type="ECO:0000256" key="3">
    <source>
        <dbReference type="ARBA" id="ARBA00023163"/>
    </source>
</evidence>
<feature type="domain" description="HTH hxlR-type" evidence="4">
    <location>
        <begin position="19"/>
        <end position="118"/>
    </location>
</feature>
<dbReference type="SUPFAM" id="SSF46785">
    <property type="entry name" value="Winged helix' DNA-binding domain"/>
    <property type="match status" value="1"/>
</dbReference>
<accession>A0A4P7VM10</accession>